<evidence type="ECO:0000313" key="3">
    <source>
        <dbReference type="Proteomes" id="UP000235015"/>
    </source>
</evidence>
<comment type="caution">
    <text evidence="2">The sequence shown here is derived from an EMBL/GenBank/DDBJ whole genome shotgun (WGS) entry which is preliminary data.</text>
</comment>
<keyword evidence="1" id="KW-1133">Transmembrane helix</keyword>
<evidence type="ECO:0000256" key="1">
    <source>
        <dbReference type="SAM" id="Phobius"/>
    </source>
</evidence>
<dbReference type="AlphaFoldDB" id="A0A2N6CSU2"/>
<dbReference type="InterPro" id="IPR052534">
    <property type="entry name" value="Extracell_DNA_Util/SecSys_Comp"/>
</dbReference>
<feature type="transmembrane region" description="Helical" evidence="1">
    <location>
        <begin position="234"/>
        <end position="255"/>
    </location>
</feature>
<proteinExistence type="predicted"/>
<keyword evidence="1" id="KW-0812">Transmembrane</keyword>
<dbReference type="Pfam" id="PF05137">
    <property type="entry name" value="PilN"/>
    <property type="match status" value="1"/>
</dbReference>
<accession>A0A2N6CSU2</accession>
<name>A0A2N6CSU2_9GAMM</name>
<protein>
    <recommendedName>
        <fullName evidence="4">PilN domain-containing protein</fullName>
    </recommendedName>
</protein>
<dbReference type="PANTHER" id="PTHR40278:SF1">
    <property type="entry name" value="DNA UTILIZATION PROTEIN HOFN"/>
    <property type="match status" value="1"/>
</dbReference>
<dbReference type="InterPro" id="IPR007813">
    <property type="entry name" value="PilN"/>
</dbReference>
<evidence type="ECO:0000313" key="2">
    <source>
        <dbReference type="EMBL" id="PLX60154.1"/>
    </source>
</evidence>
<sequence length="386" mass="43237">MTTQRSMIKRLLPCLSSGFDAFFHYLLQPLNRFVRWWITELLGLLPIGVQRVLGTEPNILVIDATPGKLDAVSWQGQRSQALGTLKIVSVAADKPKLEPIIRYAARADEVILRLHYEKVLQRQVKLPIATEDNLREVLGFEMDRITPFQRDMVVYDYQVDKRDEVDGTVTVQLYVVPKQEVNVLMTRLSAIGVHPNAITMRPLSAQPVAPVVPSTPNLLEDGPDAQRRSPLRSLVYASALMMVVLAIVAVALPLWTQHQYIAELENAIQQVQADVQTAKSVSKQIDQVVSDVGFIVTRKENAPLVIERLNDLTRVLPDDTWLHRFELKENKVQLHGESNNASAIISLLENSNRFTETQFAAPLVKNAHTGTERFSISATLLGRTGS</sequence>
<dbReference type="PANTHER" id="PTHR40278">
    <property type="entry name" value="DNA UTILIZATION PROTEIN HOFN"/>
    <property type="match status" value="1"/>
</dbReference>
<dbReference type="EMBL" id="PKUN01000027">
    <property type="protein sequence ID" value="PLX60154.1"/>
    <property type="molecule type" value="Genomic_DNA"/>
</dbReference>
<evidence type="ECO:0008006" key="4">
    <source>
        <dbReference type="Google" id="ProtNLM"/>
    </source>
</evidence>
<dbReference type="Gene3D" id="3.30.420.40">
    <property type="match status" value="1"/>
</dbReference>
<dbReference type="RefSeq" id="WP_273440661.1">
    <property type="nucleotide sequence ID" value="NZ_PKUN01000027.1"/>
</dbReference>
<dbReference type="InterPro" id="IPR043129">
    <property type="entry name" value="ATPase_NBD"/>
</dbReference>
<keyword evidence="1" id="KW-0472">Membrane</keyword>
<reference evidence="2 3" key="1">
    <citation type="submission" date="2017-11" db="EMBL/GenBank/DDBJ databases">
        <title>Genome-resolved metagenomics identifies genetic mobility, metabolic interactions, and unexpected diversity in perchlorate-reducing communities.</title>
        <authorList>
            <person name="Barnum T.P."/>
            <person name="Figueroa I.A."/>
            <person name="Carlstrom C.I."/>
            <person name="Lucas L.N."/>
            <person name="Engelbrektson A.L."/>
            <person name="Coates J.D."/>
        </authorList>
    </citation>
    <scope>NUCLEOTIDE SEQUENCE [LARGE SCALE GENOMIC DNA]</scope>
    <source>
        <strain evidence="2">BM301</strain>
    </source>
</reference>
<dbReference type="Proteomes" id="UP000235015">
    <property type="component" value="Unassembled WGS sequence"/>
</dbReference>
<gene>
    <name evidence="2" type="ORF">C0630_16660</name>
</gene>
<dbReference type="Gene3D" id="3.30.1490.300">
    <property type="match status" value="1"/>
</dbReference>
<organism evidence="2 3">
    <name type="scientific">Sedimenticola selenatireducens</name>
    <dbReference type="NCBI Taxonomy" id="191960"/>
    <lineage>
        <taxon>Bacteria</taxon>
        <taxon>Pseudomonadati</taxon>
        <taxon>Pseudomonadota</taxon>
        <taxon>Gammaproteobacteria</taxon>
        <taxon>Chromatiales</taxon>
        <taxon>Sedimenticolaceae</taxon>
        <taxon>Sedimenticola</taxon>
    </lineage>
</organism>
<dbReference type="SUPFAM" id="SSF53067">
    <property type="entry name" value="Actin-like ATPase domain"/>
    <property type="match status" value="1"/>
</dbReference>